<evidence type="ECO:0008006" key="3">
    <source>
        <dbReference type="Google" id="ProtNLM"/>
    </source>
</evidence>
<accession>A0ABN2ZQE5</accession>
<proteinExistence type="predicted"/>
<gene>
    <name evidence="1" type="ORF">GCM10009760_35080</name>
</gene>
<evidence type="ECO:0000313" key="1">
    <source>
        <dbReference type="EMBL" id="GAA2145910.1"/>
    </source>
</evidence>
<sequence>MPETTVRMPVTVEIEDITQPAQFGDLAAAIAALWNSLRALPMGSFQYEAYREFFGDGAVERVEEFLQRDGRLMLTFAMAGRSHYVRVEVLR</sequence>
<dbReference type="Proteomes" id="UP001422759">
    <property type="component" value="Unassembled WGS sequence"/>
</dbReference>
<keyword evidence="2" id="KW-1185">Reference proteome</keyword>
<protein>
    <recommendedName>
        <fullName evidence="3">Phage protein</fullName>
    </recommendedName>
</protein>
<evidence type="ECO:0000313" key="2">
    <source>
        <dbReference type="Proteomes" id="UP001422759"/>
    </source>
</evidence>
<organism evidence="1 2">
    <name type="scientific">Kitasatospora kazusensis</name>
    <dbReference type="NCBI Taxonomy" id="407974"/>
    <lineage>
        <taxon>Bacteria</taxon>
        <taxon>Bacillati</taxon>
        <taxon>Actinomycetota</taxon>
        <taxon>Actinomycetes</taxon>
        <taxon>Kitasatosporales</taxon>
        <taxon>Streptomycetaceae</taxon>
        <taxon>Kitasatospora</taxon>
    </lineage>
</organism>
<comment type="caution">
    <text evidence="1">The sequence shown here is derived from an EMBL/GenBank/DDBJ whole genome shotgun (WGS) entry which is preliminary data.</text>
</comment>
<reference evidence="1 2" key="1">
    <citation type="journal article" date="2019" name="Int. J. Syst. Evol. Microbiol.">
        <title>The Global Catalogue of Microorganisms (GCM) 10K type strain sequencing project: providing services to taxonomists for standard genome sequencing and annotation.</title>
        <authorList>
            <consortium name="The Broad Institute Genomics Platform"/>
            <consortium name="The Broad Institute Genome Sequencing Center for Infectious Disease"/>
            <person name="Wu L."/>
            <person name="Ma J."/>
        </authorList>
    </citation>
    <scope>NUCLEOTIDE SEQUENCE [LARGE SCALE GENOMIC DNA]</scope>
    <source>
        <strain evidence="1 2">JCM 14560</strain>
    </source>
</reference>
<dbReference type="EMBL" id="BAAANT010000018">
    <property type="protein sequence ID" value="GAA2145910.1"/>
    <property type="molecule type" value="Genomic_DNA"/>
</dbReference>
<name>A0ABN2ZQE5_9ACTN</name>